<keyword evidence="3" id="KW-1185">Reference proteome</keyword>
<dbReference type="EMBL" id="RWJN01000001">
    <property type="protein sequence ID" value="TCD71897.1"/>
    <property type="molecule type" value="Genomic_DNA"/>
</dbReference>
<proteinExistence type="predicted"/>
<gene>
    <name evidence="2" type="ORF">EIP91_000029</name>
</gene>
<dbReference type="PROSITE" id="PS50181">
    <property type="entry name" value="FBOX"/>
    <property type="match status" value="1"/>
</dbReference>
<dbReference type="Gene3D" id="1.20.1280.50">
    <property type="match status" value="1"/>
</dbReference>
<dbReference type="SUPFAM" id="SSF81383">
    <property type="entry name" value="F-box domain"/>
    <property type="match status" value="1"/>
</dbReference>
<feature type="domain" description="F-box" evidence="1">
    <location>
        <begin position="60"/>
        <end position="110"/>
    </location>
</feature>
<evidence type="ECO:0000259" key="1">
    <source>
        <dbReference type="PROSITE" id="PS50181"/>
    </source>
</evidence>
<dbReference type="Pfam" id="PF12937">
    <property type="entry name" value="F-box-like"/>
    <property type="match status" value="1"/>
</dbReference>
<name>A0A4V2MXX9_9APHY</name>
<evidence type="ECO:0000313" key="2">
    <source>
        <dbReference type="EMBL" id="TCD71897.1"/>
    </source>
</evidence>
<dbReference type="InterPro" id="IPR036047">
    <property type="entry name" value="F-box-like_dom_sf"/>
</dbReference>
<dbReference type="AlphaFoldDB" id="A0A4V2MXX9"/>
<organism evidence="2 3">
    <name type="scientific">Steccherinum ochraceum</name>
    <dbReference type="NCBI Taxonomy" id="92696"/>
    <lineage>
        <taxon>Eukaryota</taxon>
        <taxon>Fungi</taxon>
        <taxon>Dikarya</taxon>
        <taxon>Basidiomycota</taxon>
        <taxon>Agaricomycotina</taxon>
        <taxon>Agaricomycetes</taxon>
        <taxon>Polyporales</taxon>
        <taxon>Steccherinaceae</taxon>
        <taxon>Steccherinum</taxon>
    </lineage>
</organism>
<sequence length="537" mass="60904">MTVVLPFHLPDFSADDIVIAQAELASCMPAKQANDQRHLKNEARNALIRLFATISLINAAAPVNSLPFELLLEIFSYCANGSTPEWFYLTHVCRRWRRIALQSQSLWSAIYPYPSNFIAACLRRSESSPISIIWRDPTRITVTEFLQLVRPYAFLAEHIILESPKGTLESLLPLLAIIPRNNLVSLQLSQRNLSPETLHVGHSLLKLHQNDLKVLKLQRVTVRWEICRFPDLHTLHLQNLINEDAPLLKDFLEFLANCISLKNLHLVNANLALGDGKGLQKVKPPLRLLVIRQSSWNLVDSDSTAKFLSQITFSKTARIDIGHVVSHSPKTLSLYQLLPRCNGRLESLESLERFDFTTHDDGRVVLRGHTKKAFNCHPPAFQLKITVPPSQADDLIVDLFTEKELGKLLSCNQVLTLSLSLDWSLMSLFNWRTLSCMSRLKKLHLTHLSINDRPRKAARCSDAKRIFQALHSSQYVLRIVPYLADLRLENVCDPDDALLASSRECMKARRSRCMATPSVWLNGALWEELESGGVDQN</sequence>
<comment type="caution">
    <text evidence="2">The sequence shown here is derived from an EMBL/GenBank/DDBJ whole genome shotgun (WGS) entry which is preliminary data.</text>
</comment>
<accession>A0A4V2MXX9</accession>
<dbReference type="InterPro" id="IPR001810">
    <property type="entry name" value="F-box_dom"/>
</dbReference>
<reference evidence="2 3" key="1">
    <citation type="submission" date="2018-11" db="EMBL/GenBank/DDBJ databases">
        <title>Genome assembly of Steccherinum ochraceum LE-BIN_3174, the white-rot fungus of the Steccherinaceae family (The Residual Polyporoid clade, Polyporales, Basidiomycota).</title>
        <authorList>
            <person name="Fedorova T.V."/>
            <person name="Glazunova O.A."/>
            <person name="Landesman E.O."/>
            <person name="Moiseenko K.V."/>
            <person name="Psurtseva N.V."/>
            <person name="Savinova O.S."/>
            <person name="Shakhova N.V."/>
            <person name="Tyazhelova T.V."/>
            <person name="Vasina D.V."/>
        </authorList>
    </citation>
    <scope>NUCLEOTIDE SEQUENCE [LARGE SCALE GENOMIC DNA]</scope>
    <source>
        <strain evidence="2 3">LE-BIN_3174</strain>
    </source>
</reference>
<dbReference type="Proteomes" id="UP000292702">
    <property type="component" value="Unassembled WGS sequence"/>
</dbReference>
<evidence type="ECO:0000313" key="3">
    <source>
        <dbReference type="Proteomes" id="UP000292702"/>
    </source>
</evidence>
<dbReference type="OrthoDB" id="2746049at2759"/>
<protein>
    <recommendedName>
        <fullName evidence="1">F-box domain-containing protein</fullName>
    </recommendedName>
</protein>